<evidence type="ECO:0000256" key="4">
    <source>
        <dbReference type="ARBA" id="ARBA00022723"/>
    </source>
</evidence>
<feature type="transmembrane region" description="Helical" evidence="8">
    <location>
        <begin position="101"/>
        <end position="124"/>
    </location>
</feature>
<dbReference type="Gene3D" id="1.20.1300.10">
    <property type="entry name" value="Fumarate reductase/succinate dehydrogenase, transmembrane subunit"/>
    <property type="match status" value="1"/>
</dbReference>
<sequence length="125" mass="13767">MTKNKKRPIHLDLRRIRLPVNAVTSIGHRVGGVLMFFLVPATIFLFDLSLTDTEGFAMAVAILDSTLVKGLMLLVLWAFAHHVLAGARCMAIDRDIGIDKPVFMQTAFAVLLAAPPVAFLLWVLL</sequence>
<keyword evidence="5 8" id="KW-1133">Transmembrane helix</keyword>
<keyword evidence="2" id="KW-0349">Heme</keyword>
<dbReference type="Pfam" id="PF01127">
    <property type="entry name" value="Sdh_cyt"/>
    <property type="match status" value="1"/>
</dbReference>
<accession>A0A3B1BE45</accession>
<feature type="transmembrane region" description="Helical" evidence="8">
    <location>
        <begin position="56"/>
        <end position="80"/>
    </location>
</feature>
<keyword evidence="6" id="KW-0408">Iron</keyword>
<dbReference type="PIRSF" id="PIRSF000178">
    <property type="entry name" value="SDH_cyt_b560"/>
    <property type="match status" value="1"/>
</dbReference>
<dbReference type="CDD" id="cd03499">
    <property type="entry name" value="SQR_TypeC_SdhC"/>
    <property type="match status" value="1"/>
</dbReference>
<evidence type="ECO:0000256" key="8">
    <source>
        <dbReference type="SAM" id="Phobius"/>
    </source>
</evidence>
<proteinExistence type="predicted"/>
<protein>
    <recommendedName>
        <fullName evidence="10">Succinate dehydrogenase cytochrome b-556 subunit</fullName>
    </recommendedName>
</protein>
<evidence type="ECO:0000256" key="5">
    <source>
        <dbReference type="ARBA" id="ARBA00022989"/>
    </source>
</evidence>
<gene>
    <name evidence="9" type="ORF">MNBD_GAMMA26-1138</name>
</gene>
<evidence type="ECO:0000313" key="9">
    <source>
        <dbReference type="EMBL" id="VAX09668.1"/>
    </source>
</evidence>
<evidence type="ECO:0000256" key="2">
    <source>
        <dbReference type="ARBA" id="ARBA00022617"/>
    </source>
</evidence>
<evidence type="ECO:0008006" key="10">
    <source>
        <dbReference type="Google" id="ProtNLM"/>
    </source>
</evidence>
<organism evidence="9">
    <name type="scientific">hydrothermal vent metagenome</name>
    <dbReference type="NCBI Taxonomy" id="652676"/>
    <lineage>
        <taxon>unclassified sequences</taxon>
        <taxon>metagenomes</taxon>
        <taxon>ecological metagenomes</taxon>
    </lineage>
</organism>
<name>A0A3B1BE45_9ZZZZ</name>
<evidence type="ECO:0000256" key="3">
    <source>
        <dbReference type="ARBA" id="ARBA00022692"/>
    </source>
</evidence>
<dbReference type="AlphaFoldDB" id="A0A3B1BE45"/>
<keyword evidence="3 8" id="KW-0812">Transmembrane</keyword>
<dbReference type="NCBIfam" id="TIGR02970">
    <property type="entry name" value="succ_dehyd_cytB"/>
    <property type="match status" value="1"/>
</dbReference>
<evidence type="ECO:0000256" key="7">
    <source>
        <dbReference type="ARBA" id="ARBA00023136"/>
    </source>
</evidence>
<feature type="transmembrane region" description="Helical" evidence="8">
    <location>
        <begin position="20"/>
        <end position="44"/>
    </location>
</feature>
<dbReference type="EMBL" id="UOFX01000056">
    <property type="protein sequence ID" value="VAX09668.1"/>
    <property type="molecule type" value="Genomic_DNA"/>
</dbReference>
<keyword evidence="7 8" id="KW-0472">Membrane</keyword>
<comment type="subcellular location">
    <subcellularLocation>
        <location evidence="1">Membrane</location>
    </subcellularLocation>
</comment>
<dbReference type="GO" id="GO:0046872">
    <property type="term" value="F:metal ion binding"/>
    <property type="evidence" value="ECO:0007669"/>
    <property type="project" value="UniProtKB-KW"/>
</dbReference>
<dbReference type="InterPro" id="IPR034804">
    <property type="entry name" value="SQR/QFR_C/D"/>
</dbReference>
<reference evidence="9" key="1">
    <citation type="submission" date="2018-06" db="EMBL/GenBank/DDBJ databases">
        <authorList>
            <person name="Zhirakovskaya E."/>
        </authorList>
    </citation>
    <scope>NUCLEOTIDE SEQUENCE</scope>
</reference>
<dbReference type="GO" id="GO:0009055">
    <property type="term" value="F:electron transfer activity"/>
    <property type="evidence" value="ECO:0007669"/>
    <property type="project" value="InterPro"/>
</dbReference>
<evidence type="ECO:0000256" key="6">
    <source>
        <dbReference type="ARBA" id="ARBA00023004"/>
    </source>
</evidence>
<dbReference type="SUPFAM" id="SSF81343">
    <property type="entry name" value="Fumarate reductase respiratory complex transmembrane subunits"/>
    <property type="match status" value="1"/>
</dbReference>
<dbReference type="InterPro" id="IPR014314">
    <property type="entry name" value="Succ_DH_cytb556"/>
</dbReference>
<dbReference type="InterPro" id="IPR000701">
    <property type="entry name" value="SuccDH_FuR_B_TM-su"/>
</dbReference>
<keyword evidence="4" id="KW-0479">Metal-binding</keyword>
<evidence type="ECO:0000256" key="1">
    <source>
        <dbReference type="ARBA" id="ARBA00004370"/>
    </source>
</evidence>
<dbReference type="GO" id="GO:0016020">
    <property type="term" value="C:membrane"/>
    <property type="evidence" value="ECO:0007669"/>
    <property type="project" value="UniProtKB-SubCell"/>
</dbReference>
<dbReference type="GO" id="GO:0006099">
    <property type="term" value="P:tricarboxylic acid cycle"/>
    <property type="evidence" value="ECO:0007669"/>
    <property type="project" value="InterPro"/>
</dbReference>